<evidence type="ECO:0000256" key="9">
    <source>
        <dbReference type="RuleBase" id="RU367084"/>
    </source>
</evidence>
<dbReference type="PANTHER" id="PTHR12865">
    <property type="entry name" value="PHOSPHATIDYLINOSITOL 4-KINASE TYPE-II"/>
    <property type="match status" value="1"/>
</dbReference>
<dbReference type="GO" id="GO:0007005">
    <property type="term" value="P:mitochondrion organization"/>
    <property type="evidence" value="ECO:0007669"/>
    <property type="project" value="InterPro"/>
</dbReference>
<dbReference type="Proteomes" id="UP000054776">
    <property type="component" value="Unassembled WGS sequence"/>
</dbReference>
<feature type="compositionally biased region" description="Acidic residues" evidence="10">
    <location>
        <begin position="10"/>
        <end position="23"/>
    </location>
</feature>
<evidence type="ECO:0000256" key="2">
    <source>
        <dbReference type="ARBA" id="ARBA00008941"/>
    </source>
</evidence>
<dbReference type="InParanoid" id="A0A0V1BUB7"/>
<dbReference type="AlphaFoldDB" id="A0A0V1BUB7"/>
<protein>
    <recommendedName>
        <fullName evidence="9">Phosphatidylinositol 4-kinase type 2</fullName>
        <ecNumber evidence="9">2.7.1.67</ecNumber>
    </recommendedName>
</protein>
<evidence type="ECO:0000256" key="7">
    <source>
        <dbReference type="ARBA" id="ARBA00022840"/>
    </source>
</evidence>
<feature type="domain" description="PI3K/PI4K catalytic" evidence="11">
    <location>
        <begin position="230"/>
        <end position="564"/>
    </location>
</feature>
<evidence type="ECO:0000259" key="11">
    <source>
        <dbReference type="PROSITE" id="PS50290"/>
    </source>
</evidence>
<feature type="region of interest" description="Disordered" evidence="10">
    <location>
        <begin position="1"/>
        <end position="23"/>
    </location>
</feature>
<evidence type="ECO:0000256" key="8">
    <source>
        <dbReference type="ARBA" id="ARBA00023136"/>
    </source>
</evidence>
<dbReference type="GO" id="GO:0005768">
    <property type="term" value="C:endosome"/>
    <property type="evidence" value="ECO:0007669"/>
    <property type="project" value="TreeGrafter"/>
</dbReference>
<dbReference type="PANTHER" id="PTHR12865:SF1">
    <property type="entry name" value="PHOSPHATIDYLINOSITOL 4-KINASE TYPE 2"/>
    <property type="match status" value="1"/>
</dbReference>
<name>A0A0V1BUB7_TRISP</name>
<keyword evidence="6 9" id="KW-0418">Kinase</keyword>
<dbReference type="GO" id="GO:0004430">
    <property type="term" value="F:1-phosphatidylinositol 4-kinase activity"/>
    <property type="evidence" value="ECO:0007669"/>
    <property type="project" value="UniProtKB-UniRule"/>
</dbReference>
<dbReference type="PROSITE" id="PS50290">
    <property type="entry name" value="PI3_4_KINASE_3"/>
    <property type="match status" value="1"/>
</dbReference>
<dbReference type="eggNOG" id="KOG2381">
    <property type="taxonomic scope" value="Eukaryota"/>
</dbReference>
<evidence type="ECO:0000313" key="12">
    <source>
        <dbReference type="EMBL" id="KRY40669.1"/>
    </source>
</evidence>
<dbReference type="GO" id="GO:0007032">
    <property type="term" value="P:endosome organization"/>
    <property type="evidence" value="ECO:0007669"/>
    <property type="project" value="TreeGrafter"/>
</dbReference>
<dbReference type="GO" id="GO:0005802">
    <property type="term" value="C:trans-Golgi network"/>
    <property type="evidence" value="ECO:0007669"/>
    <property type="project" value="TreeGrafter"/>
</dbReference>
<dbReference type="EMBL" id="JYDH01000011">
    <property type="protein sequence ID" value="KRY40669.1"/>
    <property type="molecule type" value="Genomic_DNA"/>
</dbReference>
<evidence type="ECO:0000256" key="10">
    <source>
        <dbReference type="SAM" id="MobiDB-lite"/>
    </source>
</evidence>
<keyword evidence="4 9" id="KW-0808">Transferase</keyword>
<proteinExistence type="inferred from homology"/>
<keyword evidence="8 9" id="KW-0472">Membrane</keyword>
<dbReference type="GO" id="GO:0005886">
    <property type="term" value="C:plasma membrane"/>
    <property type="evidence" value="ECO:0007669"/>
    <property type="project" value="UniProtKB-SubCell"/>
</dbReference>
<dbReference type="InterPro" id="IPR000403">
    <property type="entry name" value="PI3/4_kinase_cat_dom"/>
</dbReference>
<keyword evidence="5 9" id="KW-0547">Nucleotide-binding</keyword>
<keyword evidence="3" id="KW-1003">Cell membrane</keyword>
<comment type="caution">
    <text evidence="12">The sequence shown here is derived from an EMBL/GenBank/DDBJ whole genome shotgun (WGS) entry which is preliminary data.</text>
</comment>
<keyword evidence="7 9" id="KW-0067">ATP-binding</keyword>
<dbReference type="Pfam" id="PF00454">
    <property type="entry name" value="PI3_PI4_kinase"/>
    <property type="match status" value="1"/>
</dbReference>
<comment type="similarity">
    <text evidence="2 9">Belongs to the PI3/PI4-kinase family. Type II PI4K subfamily.</text>
</comment>
<accession>A0A0V1BUB7</accession>
<comment type="catalytic activity">
    <reaction evidence="9">
        <text>a 1,2-diacyl-sn-glycero-3-phospho-(1D-myo-inositol) + ATP = a 1,2-diacyl-sn-glycero-3-phospho-(1D-myo-inositol 4-phosphate) + ADP + H(+)</text>
        <dbReference type="Rhea" id="RHEA:19877"/>
        <dbReference type="ChEBI" id="CHEBI:15378"/>
        <dbReference type="ChEBI" id="CHEBI:30616"/>
        <dbReference type="ChEBI" id="CHEBI:57880"/>
        <dbReference type="ChEBI" id="CHEBI:58178"/>
        <dbReference type="ChEBI" id="CHEBI:456216"/>
        <dbReference type="EC" id="2.7.1.67"/>
    </reaction>
</comment>
<comment type="subcellular location">
    <subcellularLocation>
        <location evidence="1">Cell membrane</location>
    </subcellularLocation>
    <subcellularLocation>
        <location evidence="9">Membrane</location>
        <topology evidence="9">Peripheral membrane protein</topology>
    </subcellularLocation>
</comment>
<evidence type="ECO:0000256" key="6">
    <source>
        <dbReference type="ARBA" id="ARBA00022777"/>
    </source>
</evidence>
<dbReference type="InterPro" id="IPR026120">
    <property type="entry name" value="TMEM11"/>
</dbReference>
<dbReference type="GO" id="GO:0007030">
    <property type="term" value="P:Golgi organization"/>
    <property type="evidence" value="ECO:0007669"/>
    <property type="project" value="TreeGrafter"/>
</dbReference>
<dbReference type="GO" id="GO:0005524">
    <property type="term" value="F:ATP binding"/>
    <property type="evidence" value="ECO:0007669"/>
    <property type="project" value="UniProtKB-UniRule"/>
</dbReference>
<dbReference type="GO" id="GO:0005743">
    <property type="term" value="C:mitochondrial inner membrane"/>
    <property type="evidence" value="ECO:0007669"/>
    <property type="project" value="InterPro"/>
</dbReference>
<dbReference type="InterPro" id="IPR039756">
    <property type="entry name" value="Lsb6/PI4K2"/>
</dbReference>
<dbReference type="OrthoDB" id="3349449at2759"/>
<organism evidence="12 13">
    <name type="scientific">Trichinella spiralis</name>
    <name type="common">Trichina worm</name>
    <dbReference type="NCBI Taxonomy" id="6334"/>
    <lineage>
        <taxon>Eukaryota</taxon>
        <taxon>Metazoa</taxon>
        <taxon>Ecdysozoa</taxon>
        <taxon>Nematoda</taxon>
        <taxon>Enoplea</taxon>
        <taxon>Dorylaimia</taxon>
        <taxon>Trichinellida</taxon>
        <taxon>Trichinellidae</taxon>
        <taxon>Trichinella</taxon>
    </lineage>
</organism>
<evidence type="ECO:0000313" key="13">
    <source>
        <dbReference type="Proteomes" id="UP000054776"/>
    </source>
</evidence>
<keyword evidence="13" id="KW-1185">Reference proteome</keyword>
<evidence type="ECO:0000256" key="1">
    <source>
        <dbReference type="ARBA" id="ARBA00004236"/>
    </source>
</evidence>
<sequence>MEKSNTSDNTSDDDKVENEEEKIVEDVAKQCFPPLPDVTYSYSNPTPKLSNSCGGSDTANIRVVSDLNLRNLSLLKYKSRSRSADGDETIRSIPSLSSRREKVPLLARMSDSSITHCSFPGDTVYNDMFQQAEEAIEAGVYPKRIAQGSSGSYFVRNVKGIDFLACGLAKFEFSKNCGIHMLFIPSSLSIVITSCYSNEKETHLGLFGNRSFMNSELKVDYSKVVFQKAIMYNDLIIHCNQIYIMLKFYFKCEEIIGVFKPKNEEPYGHMNPKWLKWMQRVCCPCCFGRSCLPLNQGYLSEAAASLVDEKLQLHVVPKTKIVRLAAPTFNYSRIDHAKAQTKQRIMEKYPNIGRHFHRLGLPRKIGSLQTFVSGYKDANCWLAQFEQEPLSEAAKVQFQRQFERLVILDYIIRNTDRGSDNWLIKYVPEDQVNGEQMVDVECDDKESSALIKIAAIDNGLAFPLKHPDEWRAYPFHWAWLKQAREPFSDETRRLILPRIEDLDFVMELCDDLKKLFETDQGFDPQIFEKQMSVLRGQILNLCQALKESKSPLQLVQMPPMIIEKTKEHMSLPQEHSDVVVIDDAYLRENGYAVAELEKALMEKCSYIVIEPTVLANQAKCSISIGNFLHRTAVLLGSATVIIVCYFPNLPIVWGTTCGTSVVSCALYWCGWSRDPCSHYQVETDKQKLEEMWRKNSLSFLINPVVLRYQNDRPRRTFQMLIVVASTTFVVLKCFKVL</sequence>
<dbReference type="STRING" id="6334.A0A0V1BUB7"/>
<gene>
    <name evidence="12" type="primary">pi4k2b</name>
    <name evidence="12" type="ORF">T01_2715</name>
</gene>
<dbReference type="Pfam" id="PF14972">
    <property type="entry name" value="Mito_morph_reg"/>
    <property type="match status" value="1"/>
</dbReference>
<dbReference type="EC" id="2.7.1.67" evidence="9"/>
<dbReference type="FunCoup" id="A0A0V1BUB7">
    <property type="interactions" value="1778"/>
</dbReference>
<evidence type="ECO:0000256" key="3">
    <source>
        <dbReference type="ARBA" id="ARBA00022475"/>
    </source>
</evidence>
<dbReference type="GO" id="GO:0046854">
    <property type="term" value="P:phosphatidylinositol phosphate biosynthetic process"/>
    <property type="evidence" value="ECO:0007669"/>
    <property type="project" value="UniProtKB-UniRule"/>
</dbReference>
<evidence type="ECO:0000256" key="5">
    <source>
        <dbReference type="ARBA" id="ARBA00022741"/>
    </source>
</evidence>
<evidence type="ECO:0000256" key="4">
    <source>
        <dbReference type="ARBA" id="ARBA00022679"/>
    </source>
</evidence>
<reference evidence="12 13" key="1">
    <citation type="submission" date="2015-01" db="EMBL/GenBank/DDBJ databases">
        <title>Evolution of Trichinella species and genotypes.</title>
        <authorList>
            <person name="Korhonen P.K."/>
            <person name="Edoardo P."/>
            <person name="Giuseppe L.R."/>
            <person name="Gasser R.B."/>
        </authorList>
    </citation>
    <scope>NUCLEOTIDE SEQUENCE [LARGE SCALE GENOMIC DNA]</scope>
    <source>
        <strain evidence="12">ISS3</strain>
    </source>
</reference>
<dbReference type="GO" id="GO:0005765">
    <property type="term" value="C:lysosomal membrane"/>
    <property type="evidence" value="ECO:0007669"/>
    <property type="project" value="TreeGrafter"/>
</dbReference>